<dbReference type="GeneID" id="107982108"/>
<accession>A0A7M7J894</accession>
<evidence type="ECO:0000313" key="3">
    <source>
        <dbReference type="Proteomes" id="UP000002358"/>
    </source>
</evidence>
<protein>
    <submittedName>
        <fullName evidence="2">Uncharacterized protein</fullName>
    </submittedName>
</protein>
<sequence>MNPKLVINYAQAIAVKILITTQMILKKNKFPYKYKAWKCIRSGINDANKMTTIERSNCQVKLRLTLPKKEEGKEQGKMKISILHLIHNHLPEHDIPGVNESRAAQVENTLENNAAKHEQATINQENLITGCTELSKVVSAEAGCTGPSKAVSAEAGCTGPSKAVSAKALNDQKEKAEAKKQLEMNEKTGCIELSKAVNKEAVNDRAKKRETKEQLKEMVSLEKSLNSSMKGINLECES</sequence>
<feature type="coiled-coil region" evidence="1">
    <location>
        <begin position="166"/>
        <end position="218"/>
    </location>
</feature>
<dbReference type="AlphaFoldDB" id="A0A7M7J894"/>
<evidence type="ECO:0000313" key="2">
    <source>
        <dbReference type="EnsemblMetazoa" id="XP_016845064"/>
    </source>
</evidence>
<proteinExistence type="predicted"/>
<dbReference type="Proteomes" id="UP000002358">
    <property type="component" value="Unassembled WGS sequence"/>
</dbReference>
<name>A0A7M7J894_NASVI</name>
<evidence type="ECO:0000256" key="1">
    <source>
        <dbReference type="SAM" id="Coils"/>
    </source>
</evidence>
<organism evidence="2 3">
    <name type="scientific">Nasonia vitripennis</name>
    <name type="common">Parasitic wasp</name>
    <dbReference type="NCBI Taxonomy" id="7425"/>
    <lineage>
        <taxon>Eukaryota</taxon>
        <taxon>Metazoa</taxon>
        <taxon>Ecdysozoa</taxon>
        <taxon>Arthropoda</taxon>
        <taxon>Hexapoda</taxon>
        <taxon>Insecta</taxon>
        <taxon>Pterygota</taxon>
        <taxon>Neoptera</taxon>
        <taxon>Endopterygota</taxon>
        <taxon>Hymenoptera</taxon>
        <taxon>Apocrita</taxon>
        <taxon>Proctotrupomorpha</taxon>
        <taxon>Chalcidoidea</taxon>
        <taxon>Pteromalidae</taxon>
        <taxon>Pteromalinae</taxon>
        <taxon>Nasonia</taxon>
    </lineage>
</organism>
<dbReference type="KEGG" id="nvi:107982108"/>
<dbReference type="EnsemblMetazoa" id="XM_016989575">
    <property type="protein sequence ID" value="XP_016845064"/>
    <property type="gene ID" value="LOC107982108"/>
</dbReference>
<dbReference type="InParanoid" id="A0A7M7J894"/>
<dbReference type="RefSeq" id="XP_016845064.2">
    <property type="nucleotide sequence ID" value="XM_016989575.3"/>
</dbReference>
<keyword evidence="1" id="KW-0175">Coiled coil</keyword>
<reference evidence="2" key="1">
    <citation type="submission" date="2021-01" db="UniProtKB">
        <authorList>
            <consortium name="EnsemblMetazoa"/>
        </authorList>
    </citation>
    <scope>IDENTIFICATION</scope>
</reference>
<keyword evidence="3" id="KW-1185">Reference proteome</keyword>